<feature type="region of interest" description="Disordered" evidence="3">
    <location>
        <begin position="172"/>
        <end position="197"/>
    </location>
</feature>
<dbReference type="GO" id="GO:0016491">
    <property type="term" value="F:oxidoreductase activity"/>
    <property type="evidence" value="ECO:0007669"/>
    <property type="project" value="UniProtKB-KW"/>
</dbReference>
<dbReference type="InterPro" id="IPR002347">
    <property type="entry name" value="SDR_fam"/>
</dbReference>
<keyword evidence="2" id="KW-0560">Oxidoreductase</keyword>
<comment type="similarity">
    <text evidence="1">Belongs to the short-chain dehydrogenases/reductases (SDR) family.</text>
</comment>
<gene>
    <name evidence="4" type="ORF">H0G86_011656</name>
</gene>
<dbReference type="AlphaFoldDB" id="A0A8G0LPT3"/>
<dbReference type="Gene3D" id="3.40.50.720">
    <property type="entry name" value="NAD(P)-binding Rossmann-like Domain"/>
    <property type="match status" value="1"/>
</dbReference>
<name>A0A8G0LPT3_9HYPO</name>
<accession>A0A8G0LPT3</accession>
<proteinExistence type="inferred from homology"/>
<evidence type="ECO:0000313" key="5">
    <source>
        <dbReference type="Proteomes" id="UP000826661"/>
    </source>
</evidence>
<dbReference type="Proteomes" id="UP000826661">
    <property type="component" value="Chromosome VI"/>
</dbReference>
<dbReference type="SUPFAM" id="SSF51735">
    <property type="entry name" value="NAD(P)-binding Rossmann-fold domains"/>
    <property type="match status" value="1"/>
</dbReference>
<dbReference type="CDD" id="cd05233">
    <property type="entry name" value="SDR_c"/>
    <property type="match status" value="1"/>
</dbReference>
<evidence type="ECO:0000256" key="1">
    <source>
        <dbReference type="ARBA" id="ARBA00006484"/>
    </source>
</evidence>
<feature type="compositionally biased region" description="Basic and acidic residues" evidence="3">
    <location>
        <begin position="182"/>
        <end position="197"/>
    </location>
</feature>
<dbReference type="InterPro" id="IPR036291">
    <property type="entry name" value="NAD(P)-bd_dom_sf"/>
</dbReference>
<dbReference type="PRINTS" id="PR00081">
    <property type="entry name" value="GDHRDH"/>
</dbReference>
<dbReference type="Pfam" id="PF00106">
    <property type="entry name" value="adh_short"/>
    <property type="match status" value="1"/>
</dbReference>
<protein>
    <submittedName>
        <fullName evidence="4">Short chain dehydrogenase</fullName>
    </submittedName>
</protein>
<evidence type="ECO:0000256" key="2">
    <source>
        <dbReference type="ARBA" id="ARBA00023002"/>
    </source>
</evidence>
<dbReference type="EMBL" id="CP075869">
    <property type="protein sequence ID" value="QYT04755.1"/>
    <property type="molecule type" value="Genomic_DNA"/>
</dbReference>
<keyword evidence="5" id="KW-1185">Reference proteome</keyword>
<feature type="compositionally biased region" description="Acidic residues" evidence="3">
    <location>
        <begin position="172"/>
        <end position="181"/>
    </location>
</feature>
<evidence type="ECO:0000256" key="3">
    <source>
        <dbReference type="SAM" id="MobiDB-lite"/>
    </source>
</evidence>
<reference evidence="4 5" key="1">
    <citation type="journal article" date="2021" name="BMC Genomics">
        <title>Telomere-to-telomere genome assembly of asparaginase-producing Trichoderma simmonsii.</title>
        <authorList>
            <person name="Chung D."/>
            <person name="Kwon Y.M."/>
            <person name="Yang Y."/>
        </authorList>
    </citation>
    <scope>NUCLEOTIDE SEQUENCE [LARGE SCALE GENOMIC DNA]</scope>
    <source>
        <strain evidence="4 5">GH-Sj1</strain>
    </source>
</reference>
<sequence length="342" mass="37701">MADGKVPIFSYTETIHNKTYEGIDPSSKDLRTQGKVILITGASGGLGRTIALSFAKSGPMALILLGRNSNALLQTEKSIKAGYENIVVKSYKLELCDSGDVHQVFQRVAREFGRIDILVHAAGVLPSIKHLNQADSFALMDGYKTTVVGTLAVAQAFVEANPKPADAVLIDDEILTEDENEDKNKKTQNKPKEQKPPVEKTITFINLTTAGIFYPPFNKMGAYVSSKMAAAKLLECFASENQHVRLHQVHPGFIDTPMSRQLKAKLEMPFPFDDISLPSDFVVWIASPQAAFLHNKLVFACWDVKELKSREKQIFGNGKPGTGELWFGLQGFPRYINGNPAF</sequence>
<organism evidence="4 5">
    <name type="scientific">Trichoderma simmonsii</name>
    <dbReference type="NCBI Taxonomy" id="1491479"/>
    <lineage>
        <taxon>Eukaryota</taxon>
        <taxon>Fungi</taxon>
        <taxon>Dikarya</taxon>
        <taxon>Ascomycota</taxon>
        <taxon>Pezizomycotina</taxon>
        <taxon>Sordariomycetes</taxon>
        <taxon>Hypocreomycetidae</taxon>
        <taxon>Hypocreales</taxon>
        <taxon>Hypocreaceae</taxon>
        <taxon>Trichoderma</taxon>
    </lineage>
</organism>
<dbReference type="PANTHER" id="PTHR42901:SF1">
    <property type="entry name" value="ALCOHOL DEHYDROGENASE"/>
    <property type="match status" value="1"/>
</dbReference>
<evidence type="ECO:0000313" key="4">
    <source>
        <dbReference type="EMBL" id="QYT04755.1"/>
    </source>
</evidence>
<dbReference type="PANTHER" id="PTHR42901">
    <property type="entry name" value="ALCOHOL DEHYDROGENASE"/>
    <property type="match status" value="1"/>
</dbReference>